<organism evidence="2 3">
    <name type="scientific">Leptospirillum ferrodiazotrophum</name>
    <dbReference type="NCBI Taxonomy" id="412449"/>
    <lineage>
        <taxon>Bacteria</taxon>
        <taxon>Pseudomonadati</taxon>
        <taxon>Nitrospirota</taxon>
        <taxon>Nitrospiria</taxon>
        <taxon>Nitrospirales</taxon>
        <taxon>Nitrospiraceae</taxon>
        <taxon>Leptospirillum</taxon>
    </lineage>
</organism>
<keyword evidence="1" id="KW-0472">Membrane</keyword>
<keyword evidence="3" id="KW-1185">Reference proteome</keyword>
<feature type="transmembrane region" description="Helical" evidence="1">
    <location>
        <begin position="17"/>
        <end position="39"/>
    </location>
</feature>
<keyword evidence="1" id="KW-0812">Transmembrane</keyword>
<accession>C6HYY9</accession>
<proteinExistence type="predicted"/>
<reference evidence="2 3" key="1">
    <citation type="journal article" date="2009" name="Appl. Environ. Microbiol.">
        <title>Community genomic and proteomic analyses of chemoautotrophic iron-oxidizing "Leptospirillum rubarum" (Group II) and "Leptospirillum ferrodiazotrophum" (Group III) bacteria in acid mine drainage biofilms.</title>
        <authorList>
            <person name="Goltsman D.S."/>
            <person name="Denef V.J."/>
            <person name="Singer S.W."/>
            <person name="VerBerkmoes N.C."/>
            <person name="Lefsrud M."/>
            <person name="Mueller R.S."/>
            <person name="Dick G.J."/>
            <person name="Sun C.L."/>
            <person name="Wheeler K.E."/>
            <person name="Zemla A."/>
            <person name="Baker B.J."/>
            <person name="Hauser L."/>
            <person name="Land M."/>
            <person name="Shah M.B."/>
            <person name="Thelen M.P."/>
            <person name="Hettich R.L."/>
            <person name="Banfield J.F."/>
        </authorList>
    </citation>
    <scope>NUCLEOTIDE SEQUENCE [LARGE SCALE GENOMIC DNA]</scope>
</reference>
<dbReference type="AlphaFoldDB" id="C6HYY9"/>
<protein>
    <submittedName>
        <fullName evidence="2">Uncharacterized protein</fullName>
    </submittedName>
</protein>
<gene>
    <name evidence="2" type="ORF">UBAL3_94320031</name>
</gene>
<sequence length="61" mass="7132">MNSGHPQYPMVNHMGKILMLGFVFLFAGGLATLFGQWIYNRFIRRTPPPDYSDRPKFLDRD</sequence>
<name>C6HYY9_9BACT</name>
<evidence type="ECO:0000313" key="3">
    <source>
        <dbReference type="Proteomes" id="UP000009374"/>
    </source>
</evidence>
<dbReference type="EMBL" id="GG693879">
    <property type="protein sequence ID" value="EES52175.1"/>
    <property type="molecule type" value="Genomic_DNA"/>
</dbReference>
<keyword evidence="1" id="KW-1133">Transmembrane helix</keyword>
<evidence type="ECO:0000313" key="2">
    <source>
        <dbReference type="EMBL" id="EES52175.1"/>
    </source>
</evidence>
<evidence type="ECO:0000256" key="1">
    <source>
        <dbReference type="SAM" id="Phobius"/>
    </source>
</evidence>
<dbReference type="Proteomes" id="UP000009374">
    <property type="component" value="Unassembled WGS sequence"/>
</dbReference>